<dbReference type="InterPro" id="IPR036396">
    <property type="entry name" value="Cyt_P450_sf"/>
</dbReference>
<reference evidence="16" key="1">
    <citation type="submission" date="2025-08" db="UniProtKB">
        <authorList>
            <consortium name="RefSeq"/>
        </authorList>
    </citation>
    <scope>IDENTIFICATION</scope>
    <source>
        <tissue evidence="16">Spleen</tissue>
    </source>
</reference>
<protein>
    <recommendedName>
        <fullName evidence="5">unspecific monooxygenase</fullName>
        <ecNumber evidence="5">1.14.14.1</ecNumber>
    </recommendedName>
</protein>
<keyword evidence="10" id="KW-0560">Oxidoreductase</keyword>
<dbReference type="PANTHER" id="PTHR24300">
    <property type="entry name" value="CYTOCHROME P450 508A4-RELATED"/>
    <property type="match status" value="1"/>
</dbReference>
<dbReference type="GO" id="GO:0006805">
    <property type="term" value="P:xenobiotic metabolic process"/>
    <property type="evidence" value="ECO:0007669"/>
    <property type="project" value="TreeGrafter"/>
</dbReference>
<dbReference type="GO" id="GO:0005789">
    <property type="term" value="C:endoplasmic reticulum membrane"/>
    <property type="evidence" value="ECO:0007669"/>
    <property type="project" value="UniProtKB-SubCell"/>
</dbReference>
<evidence type="ECO:0000256" key="10">
    <source>
        <dbReference type="ARBA" id="ARBA00023002"/>
    </source>
</evidence>
<keyword evidence="9" id="KW-0492">Microsome</keyword>
<dbReference type="GO" id="GO:0020037">
    <property type="term" value="F:heme binding"/>
    <property type="evidence" value="ECO:0007669"/>
    <property type="project" value="InterPro"/>
</dbReference>
<dbReference type="FunFam" id="1.10.630.10:FF:000238">
    <property type="entry name" value="Cytochrome P450 2A6"/>
    <property type="match status" value="1"/>
</dbReference>
<dbReference type="GeneID" id="102816143"/>
<organism evidence="15 16">
    <name type="scientific">Chrysochloris asiatica</name>
    <name type="common">Cape golden mole</name>
    <dbReference type="NCBI Taxonomy" id="185453"/>
    <lineage>
        <taxon>Eukaryota</taxon>
        <taxon>Metazoa</taxon>
        <taxon>Chordata</taxon>
        <taxon>Craniata</taxon>
        <taxon>Vertebrata</taxon>
        <taxon>Euteleostomi</taxon>
        <taxon>Mammalia</taxon>
        <taxon>Eutheria</taxon>
        <taxon>Afrotheria</taxon>
        <taxon>Chrysochloridae</taxon>
        <taxon>Chrysochlorinae</taxon>
        <taxon>Chrysochloris</taxon>
    </lineage>
</organism>
<evidence type="ECO:0000256" key="6">
    <source>
        <dbReference type="ARBA" id="ARBA00022617"/>
    </source>
</evidence>
<feature type="chain" id="PRO_5038430050" description="unspecific monooxygenase" evidence="14">
    <location>
        <begin position="26"/>
        <end position="343"/>
    </location>
</feature>
<comment type="similarity">
    <text evidence="4">Belongs to the cytochrome P450 family.</text>
</comment>
<keyword evidence="14" id="KW-0732">Signal</keyword>
<dbReference type="OrthoDB" id="1103324at2759"/>
<name>A0A9B0WG32_CHRAS</name>
<evidence type="ECO:0000256" key="13">
    <source>
        <dbReference type="ARBA" id="ARBA00023136"/>
    </source>
</evidence>
<keyword evidence="7" id="KW-0479">Metal-binding</keyword>
<evidence type="ECO:0000256" key="7">
    <source>
        <dbReference type="ARBA" id="ARBA00022723"/>
    </source>
</evidence>
<keyword evidence="6" id="KW-0349">Heme</keyword>
<dbReference type="PRINTS" id="PR00463">
    <property type="entry name" value="EP450I"/>
</dbReference>
<dbReference type="Gene3D" id="1.10.630.10">
    <property type="entry name" value="Cytochrome P450"/>
    <property type="match status" value="1"/>
</dbReference>
<accession>A0A9B0WG32</accession>
<evidence type="ECO:0000256" key="4">
    <source>
        <dbReference type="ARBA" id="ARBA00010617"/>
    </source>
</evidence>
<evidence type="ECO:0000256" key="12">
    <source>
        <dbReference type="ARBA" id="ARBA00023033"/>
    </source>
</evidence>
<keyword evidence="8" id="KW-0256">Endoplasmic reticulum</keyword>
<dbReference type="InterPro" id="IPR001128">
    <property type="entry name" value="Cyt_P450"/>
</dbReference>
<dbReference type="GO" id="GO:0006082">
    <property type="term" value="P:organic acid metabolic process"/>
    <property type="evidence" value="ECO:0007669"/>
    <property type="project" value="TreeGrafter"/>
</dbReference>
<keyword evidence="13" id="KW-0472">Membrane</keyword>
<dbReference type="RefSeq" id="XP_006831514.1">
    <property type="nucleotide sequence ID" value="XM_006831451.1"/>
</dbReference>
<proteinExistence type="inferred from homology"/>
<evidence type="ECO:0000256" key="11">
    <source>
        <dbReference type="ARBA" id="ARBA00023004"/>
    </source>
</evidence>
<evidence type="ECO:0000256" key="14">
    <source>
        <dbReference type="SAM" id="SignalP"/>
    </source>
</evidence>
<dbReference type="InterPro" id="IPR002401">
    <property type="entry name" value="Cyt_P450_E_grp-I"/>
</dbReference>
<evidence type="ECO:0000256" key="5">
    <source>
        <dbReference type="ARBA" id="ARBA00012109"/>
    </source>
</evidence>
<keyword evidence="11" id="KW-0408">Iron</keyword>
<dbReference type="SUPFAM" id="SSF48264">
    <property type="entry name" value="Cytochrome P450"/>
    <property type="match status" value="1"/>
</dbReference>
<dbReference type="AlphaFoldDB" id="A0A9B0WG32"/>
<comment type="subcellular location">
    <subcellularLocation>
        <location evidence="3">Endoplasmic reticulum membrane</location>
        <topology evidence="3">Peripheral membrane protein</topology>
    </subcellularLocation>
    <subcellularLocation>
        <location evidence="2">Microsome membrane</location>
        <topology evidence="2">Peripheral membrane protein</topology>
    </subcellularLocation>
</comment>
<evidence type="ECO:0000256" key="1">
    <source>
        <dbReference type="ARBA" id="ARBA00001971"/>
    </source>
</evidence>
<keyword evidence="12" id="KW-0503">Monooxygenase</keyword>
<dbReference type="InterPro" id="IPR050182">
    <property type="entry name" value="Cytochrome_P450_fam2"/>
</dbReference>
<sequence>MDPVVVLGFCLFSLLVLLLWKQSYGKGKLPPGPTPLPIIGNILQIDMKNISKSFINFSKAYGPVFTLYFGMKPTVVLHGYEAVKEALVDQGEEFSERGNHPLIEKVHKGSGIIFGQGKTWKSLRRFGLMTLRNFGMGKKSIEDRIQEEAQYLVENLEKTNASPYDPNFILKCATCNVICSIVFKNRFEYSDPDFLHLMEIFDENTRIVSSPWVQFCNTFPVLLDYIPGSHNNYFKNNVILRSFILEKIREHQASLDINNPRDFIDCFLIKMEQEKHYQDSEFVIENLIVASLDLFGAGTETTSTTLRYGLLLLMKHPEITGMTTDGGQGETRKQVNNVDVASL</sequence>
<evidence type="ECO:0000256" key="8">
    <source>
        <dbReference type="ARBA" id="ARBA00022824"/>
    </source>
</evidence>
<evidence type="ECO:0000256" key="3">
    <source>
        <dbReference type="ARBA" id="ARBA00004406"/>
    </source>
</evidence>
<dbReference type="Pfam" id="PF00067">
    <property type="entry name" value="p450"/>
    <property type="match status" value="1"/>
</dbReference>
<evidence type="ECO:0000256" key="9">
    <source>
        <dbReference type="ARBA" id="ARBA00022848"/>
    </source>
</evidence>
<dbReference type="EC" id="1.14.14.1" evidence="5"/>
<evidence type="ECO:0000313" key="15">
    <source>
        <dbReference type="Proteomes" id="UP000504623"/>
    </source>
</evidence>
<gene>
    <name evidence="16" type="primary">LOC102816143</name>
</gene>
<comment type="cofactor">
    <cofactor evidence="1">
        <name>heme</name>
        <dbReference type="ChEBI" id="CHEBI:30413"/>
    </cofactor>
</comment>
<dbReference type="GO" id="GO:0005506">
    <property type="term" value="F:iron ion binding"/>
    <property type="evidence" value="ECO:0007669"/>
    <property type="project" value="InterPro"/>
</dbReference>
<evidence type="ECO:0000313" key="16">
    <source>
        <dbReference type="RefSeq" id="XP_006831514.1"/>
    </source>
</evidence>
<feature type="signal peptide" evidence="14">
    <location>
        <begin position="1"/>
        <end position="25"/>
    </location>
</feature>
<dbReference type="PANTHER" id="PTHR24300:SF400">
    <property type="entry name" value="CYTOCHROME P450 2C9"/>
    <property type="match status" value="1"/>
</dbReference>
<keyword evidence="15" id="KW-1185">Reference proteome</keyword>
<dbReference type="GO" id="GO:0016712">
    <property type="term" value="F:oxidoreductase activity, acting on paired donors, with incorporation or reduction of molecular oxygen, reduced flavin or flavoprotein as one donor, and incorporation of one atom of oxygen"/>
    <property type="evidence" value="ECO:0007669"/>
    <property type="project" value="UniProtKB-EC"/>
</dbReference>
<dbReference type="Proteomes" id="UP000504623">
    <property type="component" value="Unplaced"/>
</dbReference>
<evidence type="ECO:0000256" key="2">
    <source>
        <dbReference type="ARBA" id="ARBA00004174"/>
    </source>
</evidence>